<organism evidence="1 2">
    <name type="scientific">Lithospermum erythrorhizon</name>
    <name type="common">Purple gromwell</name>
    <name type="synonym">Lithospermum officinale var. erythrorhizon</name>
    <dbReference type="NCBI Taxonomy" id="34254"/>
    <lineage>
        <taxon>Eukaryota</taxon>
        <taxon>Viridiplantae</taxon>
        <taxon>Streptophyta</taxon>
        <taxon>Embryophyta</taxon>
        <taxon>Tracheophyta</taxon>
        <taxon>Spermatophyta</taxon>
        <taxon>Magnoliopsida</taxon>
        <taxon>eudicotyledons</taxon>
        <taxon>Gunneridae</taxon>
        <taxon>Pentapetalae</taxon>
        <taxon>asterids</taxon>
        <taxon>lamiids</taxon>
        <taxon>Boraginales</taxon>
        <taxon>Boraginaceae</taxon>
        <taxon>Boraginoideae</taxon>
        <taxon>Lithospermeae</taxon>
        <taxon>Lithospermum</taxon>
    </lineage>
</organism>
<dbReference type="AlphaFoldDB" id="A0AAV3PM39"/>
<comment type="caution">
    <text evidence="1">The sequence shown here is derived from an EMBL/GenBank/DDBJ whole genome shotgun (WGS) entry which is preliminary data.</text>
</comment>
<proteinExistence type="predicted"/>
<evidence type="ECO:0000313" key="2">
    <source>
        <dbReference type="Proteomes" id="UP001454036"/>
    </source>
</evidence>
<sequence length="202" mass="21858">MYSPCFGLGSCLGTGCSRRLGTWCYRSIAPTDPVLRLRVLWAPRSRPVPFVARLGYLASSSPRASASSVSLSSAPSGPSASAPGALASSGGPLLMLWPRELLAPWSRPIPCVARLGSLALSALVLRHQTLHVHWPWCSYCFGTGYSRTTTDFGNCYGKKPHIHAVIAKTPRSCGEIKTASIRRRMKIIISQICRAESTKMII</sequence>
<gene>
    <name evidence="1" type="ORF">LIER_37469</name>
</gene>
<evidence type="ECO:0000313" key="1">
    <source>
        <dbReference type="EMBL" id="GAA0152333.1"/>
    </source>
</evidence>
<name>A0AAV3PM39_LITER</name>
<reference evidence="1 2" key="1">
    <citation type="submission" date="2024-01" db="EMBL/GenBank/DDBJ databases">
        <title>The complete chloroplast genome sequence of Lithospermum erythrorhizon: insights into the phylogenetic relationship among Boraginaceae species and the maternal lineages of purple gromwells.</title>
        <authorList>
            <person name="Okada T."/>
            <person name="Watanabe K."/>
        </authorList>
    </citation>
    <scope>NUCLEOTIDE SEQUENCE [LARGE SCALE GENOMIC DNA]</scope>
</reference>
<protein>
    <submittedName>
        <fullName evidence="1">Uncharacterized protein</fullName>
    </submittedName>
</protein>
<keyword evidence="2" id="KW-1185">Reference proteome</keyword>
<accession>A0AAV3PM39</accession>
<dbReference type="EMBL" id="BAABME010018036">
    <property type="protein sequence ID" value="GAA0152333.1"/>
    <property type="molecule type" value="Genomic_DNA"/>
</dbReference>
<dbReference type="Proteomes" id="UP001454036">
    <property type="component" value="Unassembled WGS sequence"/>
</dbReference>